<dbReference type="Proteomes" id="UP001500827">
    <property type="component" value="Unassembled WGS sequence"/>
</dbReference>
<accession>A0ABP7LIE1</accession>
<keyword evidence="3" id="KW-1185">Reference proteome</keyword>
<dbReference type="EMBL" id="BAABBM010000001">
    <property type="protein sequence ID" value="GAA3902527.1"/>
    <property type="molecule type" value="Genomic_DNA"/>
</dbReference>
<feature type="transmembrane region" description="Helical" evidence="1">
    <location>
        <begin position="104"/>
        <end position="125"/>
    </location>
</feature>
<dbReference type="RefSeq" id="WP_344699694.1">
    <property type="nucleotide sequence ID" value="NZ_BAABBM010000001.1"/>
</dbReference>
<evidence type="ECO:0000313" key="2">
    <source>
        <dbReference type="EMBL" id="GAA3902527.1"/>
    </source>
</evidence>
<feature type="transmembrane region" description="Helical" evidence="1">
    <location>
        <begin position="64"/>
        <end position="84"/>
    </location>
</feature>
<keyword evidence="1" id="KW-1133">Transmembrane helix</keyword>
<protein>
    <submittedName>
        <fullName evidence="2">Uncharacterized protein</fullName>
    </submittedName>
</protein>
<feature type="transmembrane region" description="Helical" evidence="1">
    <location>
        <begin position="39"/>
        <end position="58"/>
    </location>
</feature>
<evidence type="ECO:0000256" key="1">
    <source>
        <dbReference type="SAM" id="Phobius"/>
    </source>
</evidence>
<feature type="transmembrane region" description="Helical" evidence="1">
    <location>
        <begin position="6"/>
        <end position="23"/>
    </location>
</feature>
<evidence type="ECO:0000313" key="3">
    <source>
        <dbReference type="Proteomes" id="UP001500827"/>
    </source>
</evidence>
<proteinExistence type="predicted"/>
<sequence length="163" mass="17155">MGVVGTTLVIVSGVGLLGAAWLSDKIRDGPFSRGGPPRTFIINLLLVLAAWVIILTLGDDAAGPLPLFLMLGETILTGLLPLNFTRLLFEDRGSNRAPGFEQKAALVGVIGLGLLSSWYLNFLFAASGSLLPVPGDYVEYGVALVLFPALTLGLGFVAFRSPK</sequence>
<name>A0ABP7LIE1_9SPHN</name>
<organism evidence="2 3">
    <name type="scientific">Sphingomonas limnosediminicola</name>
    <dbReference type="NCBI Taxonomy" id="940133"/>
    <lineage>
        <taxon>Bacteria</taxon>
        <taxon>Pseudomonadati</taxon>
        <taxon>Pseudomonadota</taxon>
        <taxon>Alphaproteobacteria</taxon>
        <taxon>Sphingomonadales</taxon>
        <taxon>Sphingomonadaceae</taxon>
        <taxon>Sphingomonas</taxon>
    </lineage>
</organism>
<comment type="caution">
    <text evidence="2">The sequence shown here is derived from an EMBL/GenBank/DDBJ whole genome shotgun (WGS) entry which is preliminary data.</text>
</comment>
<feature type="transmembrane region" description="Helical" evidence="1">
    <location>
        <begin position="137"/>
        <end position="159"/>
    </location>
</feature>
<keyword evidence="1" id="KW-0812">Transmembrane</keyword>
<keyword evidence="1" id="KW-0472">Membrane</keyword>
<gene>
    <name evidence="2" type="ORF">GCM10022276_21530</name>
</gene>
<reference evidence="3" key="1">
    <citation type="journal article" date="2019" name="Int. J. Syst. Evol. Microbiol.">
        <title>The Global Catalogue of Microorganisms (GCM) 10K type strain sequencing project: providing services to taxonomists for standard genome sequencing and annotation.</title>
        <authorList>
            <consortium name="The Broad Institute Genomics Platform"/>
            <consortium name="The Broad Institute Genome Sequencing Center for Infectious Disease"/>
            <person name="Wu L."/>
            <person name="Ma J."/>
        </authorList>
    </citation>
    <scope>NUCLEOTIDE SEQUENCE [LARGE SCALE GENOMIC DNA]</scope>
    <source>
        <strain evidence="3">JCM 17543</strain>
    </source>
</reference>